<dbReference type="InterPro" id="IPR011990">
    <property type="entry name" value="TPR-like_helical_dom_sf"/>
</dbReference>
<evidence type="ECO:0000313" key="3">
    <source>
        <dbReference type="Proteomes" id="UP000578091"/>
    </source>
</evidence>
<dbReference type="RefSeq" id="WP_180678309.1">
    <property type="nucleotide sequence ID" value="NZ_JACCKA010000055.1"/>
</dbReference>
<dbReference type="SUPFAM" id="SSF48452">
    <property type="entry name" value="TPR-like"/>
    <property type="match status" value="1"/>
</dbReference>
<gene>
    <name evidence="2" type="ORF">H0E84_08985</name>
</gene>
<sequence length="501" mass="54863">MGRQLVWAGVLLIVAAFCSGEAVAQQQGDTYYRQRIAEAWSAAQSGADARADQLFEALIGDPAFQRLPVHDRRRALSAAAWSAARNGRPEAAAGLYLRVADLDSDDPDDWYRMALVALELQDLDAAARAMTTMIGRWPELLGNISADVLYPLAQQGDLNTPDRIAYLQALFDANWKGGSAGAPGGIWLSLARTHLQEGDLVRARIVARRITGPNTLIAMRADRQFDTLLDRDGWRANIQHATAKEIERVRKLVDSYPDQLEPMVTLGHMLLLGGHHEETVALSDAALDRIASAPLDAPPFSDLHQQVWLMNHKSIALRRMGRLDEAVEELRRASRLGENGGTNISQALNLGSLECDRGNPRQALAAAALAGEEAMSDYGRAVRAAIHHCAALQIEDADMAMFALQELSGLRKEAPLLYLHVLLQADKADDAAALLPDLLASDDHRTTILVWAQDCRKPPPLPAQAGQRARKRAFLARQDVLDAIQAVGRIESYEVYCHMLG</sequence>
<dbReference type="AlphaFoldDB" id="A0A853JD22"/>
<protein>
    <recommendedName>
        <fullName evidence="4">Tetratricopeptide repeat protein</fullName>
    </recommendedName>
</protein>
<organism evidence="2 3">
    <name type="scientific">Luteimonas salinisoli</name>
    <dbReference type="NCBI Taxonomy" id="2752307"/>
    <lineage>
        <taxon>Bacteria</taxon>
        <taxon>Pseudomonadati</taxon>
        <taxon>Pseudomonadota</taxon>
        <taxon>Gammaproteobacteria</taxon>
        <taxon>Lysobacterales</taxon>
        <taxon>Lysobacteraceae</taxon>
        <taxon>Luteimonas</taxon>
    </lineage>
</organism>
<dbReference type="EMBL" id="JACCKA010000055">
    <property type="protein sequence ID" value="NZA26519.1"/>
    <property type="molecule type" value="Genomic_DNA"/>
</dbReference>
<evidence type="ECO:0008006" key="4">
    <source>
        <dbReference type="Google" id="ProtNLM"/>
    </source>
</evidence>
<feature type="signal peptide" evidence="1">
    <location>
        <begin position="1"/>
        <end position="24"/>
    </location>
</feature>
<evidence type="ECO:0000256" key="1">
    <source>
        <dbReference type="SAM" id="SignalP"/>
    </source>
</evidence>
<keyword evidence="3" id="KW-1185">Reference proteome</keyword>
<comment type="caution">
    <text evidence="2">The sequence shown here is derived from an EMBL/GenBank/DDBJ whole genome shotgun (WGS) entry which is preliminary data.</text>
</comment>
<evidence type="ECO:0000313" key="2">
    <source>
        <dbReference type="EMBL" id="NZA26519.1"/>
    </source>
</evidence>
<keyword evidence="1" id="KW-0732">Signal</keyword>
<dbReference type="Gene3D" id="1.25.40.10">
    <property type="entry name" value="Tetratricopeptide repeat domain"/>
    <property type="match status" value="2"/>
</dbReference>
<accession>A0A853JD22</accession>
<dbReference type="Proteomes" id="UP000578091">
    <property type="component" value="Unassembled WGS sequence"/>
</dbReference>
<reference evidence="2 3" key="1">
    <citation type="submission" date="2020-07" db="EMBL/GenBank/DDBJ databases">
        <title>Luteimonas sp. SJ-92.</title>
        <authorList>
            <person name="Huang X.-X."/>
            <person name="Xu L."/>
            <person name="Sun J.-Q."/>
        </authorList>
    </citation>
    <scope>NUCLEOTIDE SEQUENCE [LARGE SCALE GENOMIC DNA]</scope>
    <source>
        <strain evidence="2 3">SJ-92</strain>
    </source>
</reference>
<proteinExistence type="predicted"/>
<name>A0A853JD22_9GAMM</name>
<feature type="chain" id="PRO_5032473513" description="Tetratricopeptide repeat protein" evidence="1">
    <location>
        <begin position="25"/>
        <end position="501"/>
    </location>
</feature>